<dbReference type="Proteomes" id="UP000006729">
    <property type="component" value="Chromosome 13"/>
</dbReference>
<dbReference type="InParanoid" id="A0A2K1Y362"/>
<proteinExistence type="predicted"/>
<keyword evidence="2" id="KW-1185">Reference proteome</keyword>
<accession>A0A2K1Y362</accession>
<dbReference type="EMBL" id="CM009302">
    <property type="protein sequence ID" value="PNT07459.1"/>
    <property type="molecule type" value="Genomic_DNA"/>
</dbReference>
<organism evidence="1 2">
    <name type="scientific">Populus trichocarpa</name>
    <name type="common">Western balsam poplar</name>
    <name type="synonym">Populus balsamifera subsp. trichocarpa</name>
    <dbReference type="NCBI Taxonomy" id="3694"/>
    <lineage>
        <taxon>Eukaryota</taxon>
        <taxon>Viridiplantae</taxon>
        <taxon>Streptophyta</taxon>
        <taxon>Embryophyta</taxon>
        <taxon>Tracheophyta</taxon>
        <taxon>Spermatophyta</taxon>
        <taxon>Magnoliopsida</taxon>
        <taxon>eudicotyledons</taxon>
        <taxon>Gunneridae</taxon>
        <taxon>Pentapetalae</taxon>
        <taxon>rosids</taxon>
        <taxon>fabids</taxon>
        <taxon>Malpighiales</taxon>
        <taxon>Salicaceae</taxon>
        <taxon>Saliceae</taxon>
        <taxon>Populus</taxon>
    </lineage>
</organism>
<protein>
    <submittedName>
        <fullName evidence="1">Uncharacterized protein</fullName>
    </submittedName>
</protein>
<reference evidence="1 2" key="1">
    <citation type="journal article" date="2006" name="Science">
        <title>The genome of black cottonwood, Populus trichocarpa (Torr. &amp; Gray).</title>
        <authorList>
            <person name="Tuskan G.A."/>
            <person name="Difazio S."/>
            <person name="Jansson S."/>
            <person name="Bohlmann J."/>
            <person name="Grigoriev I."/>
            <person name="Hellsten U."/>
            <person name="Putnam N."/>
            <person name="Ralph S."/>
            <person name="Rombauts S."/>
            <person name="Salamov A."/>
            <person name="Schein J."/>
            <person name="Sterck L."/>
            <person name="Aerts A."/>
            <person name="Bhalerao R.R."/>
            <person name="Bhalerao R.P."/>
            <person name="Blaudez D."/>
            <person name="Boerjan W."/>
            <person name="Brun A."/>
            <person name="Brunner A."/>
            <person name="Busov V."/>
            <person name="Campbell M."/>
            <person name="Carlson J."/>
            <person name="Chalot M."/>
            <person name="Chapman J."/>
            <person name="Chen G.L."/>
            <person name="Cooper D."/>
            <person name="Coutinho P.M."/>
            <person name="Couturier J."/>
            <person name="Covert S."/>
            <person name="Cronk Q."/>
            <person name="Cunningham R."/>
            <person name="Davis J."/>
            <person name="Degroeve S."/>
            <person name="Dejardin A."/>
            <person name="Depamphilis C."/>
            <person name="Detter J."/>
            <person name="Dirks B."/>
            <person name="Dubchak I."/>
            <person name="Duplessis S."/>
            <person name="Ehlting J."/>
            <person name="Ellis B."/>
            <person name="Gendler K."/>
            <person name="Goodstein D."/>
            <person name="Gribskov M."/>
            <person name="Grimwood J."/>
            <person name="Groover A."/>
            <person name="Gunter L."/>
            <person name="Hamberger B."/>
            <person name="Heinze B."/>
            <person name="Helariutta Y."/>
            <person name="Henrissat B."/>
            <person name="Holligan D."/>
            <person name="Holt R."/>
            <person name="Huang W."/>
            <person name="Islam-Faridi N."/>
            <person name="Jones S."/>
            <person name="Jones-Rhoades M."/>
            <person name="Jorgensen R."/>
            <person name="Joshi C."/>
            <person name="Kangasjarvi J."/>
            <person name="Karlsson J."/>
            <person name="Kelleher C."/>
            <person name="Kirkpatrick R."/>
            <person name="Kirst M."/>
            <person name="Kohler A."/>
            <person name="Kalluri U."/>
            <person name="Larimer F."/>
            <person name="Leebens-Mack J."/>
            <person name="Leple J.C."/>
            <person name="Locascio P."/>
            <person name="Lou Y."/>
            <person name="Lucas S."/>
            <person name="Martin F."/>
            <person name="Montanini B."/>
            <person name="Napoli C."/>
            <person name="Nelson D.R."/>
            <person name="Nelson C."/>
            <person name="Nieminen K."/>
            <person name="Nilsson O."/>
            <person name="Pereda V."/>
            <person name="Peter G."/>
            <person name="Philippe R."/>
            <person name="Pilate G."/>
            <person name="Poliakov A."/>
            <person name="Razumovskaya J."/>
            <person name="Richardson P."/>
            <person name="Rinaldi C."/>
            <person name="Ritland K."/>
            <person name="Rouze P."/>
            <person name="Ryaboy D."/>
            <person name="Schmutz J."/>
            <person name="Schrader J."/>
            <person name="Segerman B."/>
            <person name="Shin H."/>
            <person name="Siddiqui A."/>
            <person name="Sterky F."/>
            <person name="Terry A."/>
            <person name="Tsai C.J."/>
            <person name="Uberbacher E."/>
            <person name="Unneberg P."/>
            <person name="Vahala J."/>
            <person name="Wall K."/>
            <person name="Wessler S."/>
            <person name="Yang G."/>
            <person name="Yin T."/>
            <person name="Douglas C."/>
            <person name="Marra M."/>
            <person name="Sandberg G."/>
            <person name="Van de Peer Y."/>
            <person name="Rokhsar D."/>
        </authorList>
    </citation>
    <scope>NUCLEOTIDE SEQUENCE [LARGE SCALE GENOMIC DNA]</scope>
    <source>
        <strain evidence="2">cv. Nisqually</strain>
    </source>
</reference>
<sequence length="85" mass="10092">MFDSLFFEGREFGFVTVICLEHPLSKYHLSFFFYEDKSQLIGFVIHKLVGPFGLVNVHFDIQTYLNLVEIFLCMFMKLIFPTRKT</sequence>
<evidence type="ECO:0000313" key="1">
    <source>
        <dbReference type="EMBL" id="PNT07459.1"/>
    </source>
</evidence>
<dbReference type="AlphaFoldDB" id="A0A2K1Y362"/>
<evidence type="ECO:0000313" key="2">
    <source>
        <dbReference type="Proteomes" id="UP000006729"/>
    </source>
</evidence>
<name>A0A2K1Y362_POPTR</name>
<gene>
    <name evidence="1" type="ORF">POPTR_013G086900</name>
</gene>